<protein>
    <submittedName>
        <fullName evidence="4">DUF3042 family protein</fullName>
    </submittedName>
</protein>
<keyword evidence="5" id="KW-1185">Reference proteome</keyword>
<dbReference type="PATRIC" id="fig|1614.10.peg.144"/>
<dbReference type="Proteomes" id="UP000031397">
    <property type="component" value="Unassembled WGS sequence"/>
</dbReference>
<dbReference type="OrthoDB" id="2144046at2"/>
<name>A0A0C1PQG6_9LACO</name>
<dbReference type="Pfam" id="PF11240">
    <property type="entry name" value="DUF3042"/>
    <property type="match status" value="1"/>
</dbReference>
<dbReference type="KEGG" id="lfv:LF543_03000"/>
<keyword evidence="2" id="KW-0812">Transmembrane</keyword>
<reference evidence="4 6" key="2">
    <citation type="submission" date="2019-10" db="EMBL/GenBank/DDBJ databases">
        <title>Genome sequencing of Lactobacillus fructivorans.</title>
        <authorList>
            <person name="Kim K."/>
        </authorList>
    </citation>
    <scope>NUCLEOTIDE SEQUENCE [LARGE SCALE GENOMIC DNA]</scope>
    <source>
        <strain evidence="4 6">LF543</strain>
    </source>
</reference>
<organism evidence="3 5">
    <name type="scientific">Fructilactobacillus fructivorans</name>
    <dbReference type="NCBI Taxonomy" id="1614"/>
    <lineage>
        <taxon>Bacteria</taxon>
        <taxon>Bacillati</taxon>
        <taxon>Bacillota</taxon>
        <taxon>Bacilli</taxon>
        <taxon>Lactobacillales</taxon>
        <taxon>Lactobacillaceae</taxon>
        <taxon>Fructilactobacillus</taxon>
    </lineage>
</organism>
<dbReference type="InterPro" id="IPR021402">
    <property type="entry name" value="DUF3042"/>
</dbReference>
<proteinExistence type="predicted"/>
<evidence type="ECO:0000256" key="2">
    <source>
        <dbReference type="SAM" id="Phobius"/>
    </source>
</evidence>
<dbReference type="RefSeq" id="WP_010021546.1">
    <property type="nucleotide sequence ID" value="NZ_AZDS01000001.1"/>
</dbReference>
<accession>A0A0C1PQG6</accession>
<feature type="compositionally biased region" description="Basic and acidic residues" evidence="1">
    <location>
        <begin position="37"/>
        <end position="46"/>
    </location>
</feature>
<evidence type="ECO:0000256" key="1">
    <source>
        <dbReference type="SAM" id="MobiDB-lite"/>
    </source>
</evidence>
<dbReference type="PROSITE" id="PS51257">
    <property type="entry name" value="PROKAR_LIPOPROTEIN"/>
    <property type="match status" value="1"/>
</dbReference>
<sequence length="58" mass="6348">MSKFTQGFTTGVAACVGIAAGVWLSFKKTVVQPIEEQESKIDENRKKANRKSHSAHLS</sequence>
<dbReference type="EMBL" id="JOJZ01000010">
    <property type="protein sequence ID" value="KID42136.1"/>
    <property type="molecule type" value="Genomic_DNA"/>
</dbReference>
<dbReference type="EMBL" id="CP045562">
    <property type="protein sequence ID" value="QFX92584.1"/>
    <property type="molecule type" value="Genomic_DNA"/>
</dbReference>
<dbReference type="STRING" id="1614.IV37_GL000138"/>
<gene>
    <name evidence="4" type="ORF">LF543_03000</name>
    <name evidence="3" type="ORF">LfDm3_0541</name>
</gene>
<dbReference type="Proteomes" id="UP000327194">
    <property type="component" value="Chromosome"/>
</dbReference>
<evidence type="ECO:0000313" key="5">
    <source>
        <dbReference type="Proteomes" id="UP000031397"/>
    </source>
</evidence>
<evidence type="ECO:0000313" key="6">
    <source>
        <dbReference type="Proteomes" id="UP000327194"/>
    </source>
</evidence>
<evidence type="ECO:0000313" key="3">
    <source>
        <dbReference type="EMBL" id="KID42136.1"/>
    </source>
</evidence>
<dbReference type="GeneID" id="74914021"/>
<feature type="transmembrane region" description="Helical" evidence="2">
    <location>
        <begin position="6"/>
        <end position="26"/>
    </location>
</feature>
<reference evidence="3 5" key="1">
    <citation type="submission" date="2014-06" db="EMBL/GenBank/DDBJ databases">
        <title>Functional and comparative genomic analyses of the Drosophila gut microbiota identify candidate symbiosis factors.</title>
        <authorList>
            <person name="Newell P.D."/>
            <person name="Chaston J.M."/>
            <person name="Douglas A.E."/>
        </authorList>
    </citation>
    <scope>NUCLEOTIDE SEQUENCE [LARGE SCALE GENOMIC DNA]</scope>
    <source>
        <strain evidence="3 5">DmCS_002</strain>
    </source>
</reference>
<keyword evidence="2" id="KW-1133">Transmembrane helix</keyword>
<evidence type="ECO:0000313" key="4">
    <source>
        <dbReference type="EMBL" id="QFX92584.1"/>
    </source>
</evidence>
<feature type="region of interest" description="Disordered" evidence="1">
    <location>
        <begin position="35"/>
        <end position="58"/>
    </location>
</feature>
<feature type="compositionally biased region" description="Basic residues" evidence="1">
    <location>
        <begin position="47"/>
        <end position="58"/>
    </location>
</feature>
<dbReference type="AlphaFoldDB" id="A0A0C1PQG6"/>
<keyword evidence="2" id="KW-0472">Membrane</keyword>